<feature type="region of interest" description="Disordered" evidence="1">
    <location>
        <begin position="1"/>
        <end position="36"/>
    </location>
</feature>
<reference evidence="2 3" key="1">
    <citation type="journal article" date="2015" name="Genome Biol. Evol.">
        <title>Phylogenomic analyses indicate that early fungi evolved digesting cell walls of algal ancestors of land plants.</title>
        <authorList>
            <person name="Chang Y."/>
            <person name="Wang S."/>
            <person name="Sekimoto S."/>
            <person name="Aerts A.L."/>
            <person name="Choi C."/>
            <person name="Clum A."/>
            <person name="LaButti K.M."/>
            <person name="Lindquist E.A."/>
            <person name="Yee Ngan C."/>
            <person name="Ohm R.A."/>
            <person name="Salamov A.A."/>
            <person name="Grigoriev I.V."/>
            <person name="Spatafora J.W."/>
            <person name="Berbee M.L."/>
        </authorList>
    </citation>
    <scope>NUCLEOTIDE SEQUENCE [LARGE SCALE GENOMIC DNA]</scope>
    <source>
        <strain evidence="2 3">JEL478</strain>
    </source>
</reference>
<dbReference type="AlphaFoldDB" id="A0A139AP00"/>
<evidence type="ECO:0000313" key="3">
    <source>
        <dbReference type="Proteomes" id="UP000070544"/>
    </source>
</evidence>
<protein>
    <submittedName>
        <fullName evidence="2">Uncharacterized protein</fullName>
    </submittedName>
</protein>
<sequence>MVDYCSPDPAEDRAATSGKGRALFGEREGMSPSLPCRPRRLAEGALLMQNDAILRVGREGWSL</sequence>
<dbReference type="EMBL" id="KQ965742">
    <property type="protein sequence ID" value="KXS18470.1"/>
    <property type="molecule type" value="Genomic_DNA"/>
</dbReference>
<keyword evidence="3" id="KW-1185">Reference proteome</keyword>
<organism evidence="2 3">
    <name type="scientific">Gonapodya prolifera (strain JEL478)</name>
    <name type="common">Monoblepharis prolifera</name>
    <dbReference type="NCBI Taxonomy" id="1344416"/>
    <lineage>
        <taxon>Eukaryota</taxon>
        <taxon>Fungi</taxon>
        <taxon>Fungi incertae sedis</taxon>
        <taxon>Chytridiomycota</taxon>
        <taxon>Chytridiomycota incertae sedis</taxon>
        <taxon>Monoblepharidomycetes</taxon>
        <taxon>Monoblepharidales</taxon>
        <taxon>Gonapodyaceae</taxon>
        <taxon>Gonapodya</taxon>
    </lineage>
</organism>
<evidence type="ECO:0000256" key="1">
    <source>
        <dbReference type="SAM" id="MobiDB-lite"/>
    </source>
</evidence>
<evidence type="ECO:0000313" key="2">
    <source>
        <dbReference type="EMBL" id="KXS18470.1"/>
    </source>
</evidence>
<accession>A0A139AP00</accession>
<proteinExistence type="predicted"/>
<name>A0A139AP00_GONPJ</name>
<dbReference type="Proteomes" id="UP000070544">
    <property type="component" value="Unassembled WGS sequence"/>
</dbReference>
<gene>
    <name evidence="2" type="ORF">M427DRAFT_53847</name>
</gene>